<reference evidence="2" key="1">
    <citation type="submission" date="2018-06" db="EMBL/GenBank/DDBJ databases">
        <authorList>
            <person name="Zhirakovskaya E."/>
        </authorList>
    </citation>
    <scope>NUCLEOTIDE SEQUENCE</scope>
</reference>
<name>A0A3B1CRB3_9ZZZZ</name>
<evidence type="ECO:0008006" key="3">
    <source>
        <dbReference type="Google" id="ProtNLM"/>
    </source>
</evidence>
<accession>A0A3B1CRB3</accession>
<proteinExistence type="predicted"/>
<keyword evidence="1" id="KW-0812">Transmembrane</keyword>
<feature type="transmembrane region" description="Helical" evidence="1">
    <location>
        <begin position="7"/>
        <end position="28"/>
    </location>
</feature>
<dbReference type="AlphaFoldDB" id="A0A3B1CRB3"/>
<dbReference type="SUPFAM" id="SSF81442">
    <property type="entry name" value="Cytochrome c oxidase subunit I-like"/>
    <property type="match status" value="1"/>
</dbReference>
<organism evidence="2">
    <name type="scientific">hydrothermal vent metagenome</name>
    <dbReference type="NCBI Taxonomy" id="652676"/>
    <lineage>
        <taxon>unclassified sequences</taxon>
        <taxon>metagenomes</taxon>
        <taxon>ecological metagenomes</taxon>
    </lineage>
</organism>
<feature type="transmembrane region" description="Helical" evidence="1">
    <location>
        <begin position="48"/>
        <end position="67"/>
    </location>
</feature>
<evidence type="ECO:0000313" key="2">
    <source>
        <dbReference type="EMBL" id="VAX29031.1"/>
    </source>
</evidence>
<sequence length="151" mass="17657">MFSTVRYFIKTSILFLIVGIFTGLYMSYSKYVLNEGYSPEMASAHTHLILVGSVMMMIMGVALWFFPRPKKEDKRYNHDLILLTFWTMAISTALRFIFQVLLSFIYSDWISVSVSIFSTFQVIAVVLFFYSIWGRIRSVGSYKREEKGEKF</sequence>
<keyword evidence="1" id="KW-0472">Membrane</keyword>
<feature type="transmembrane region" description="Helical" evidence="1">
    <location>
        <begin position="79"/>
        <end position="106"/>
    </location>
</feature>
<protein>
    <recommendedName>
        <fullName evidence="3">Cytochrome C and Quinol oxidase polypeptide I</fullName>
    </recommendedName>
</protein>
<gene>
    <name evidence="2" type="ORF">MNBD_IGNAVI01-3038</name>
</gene>
<dbReference type="InterPro" id="IPR036927">
    <property type="entry name" value="Cyt_c_oxase-like_su1_sf"/>
</dbReference>
<feature type="transmembrane region" description="Helical" evidence="1">
    <location>
        <begin position="112"/>
        <end position="133"/>
    </location>
</feature>
<dbReference type="EMBL" id="UOGD01000435">
    <property type="protein sequence ID" value="VAX29031.1"/>
    <property type="molecule type" value="Genomic_DNA"/>
</dbReference>
<evidence type="ECO:0000256" key="1">
    <source>
        <dbReference type="SAM" id="Phobius"/>
    </source>
</evidence>
<dbReference type="Gene3D" id="1.20.210.10">
    <property type="entry name" value="Cytochrome c oxidase-like, subunit I domain"/>
    <property type="match status" value="1"/>
</dbReference>
<keyword evidence="1" id="KW-1133">Transmembrane helix</keyword>